<dbReference type="OrthoDB" id="5270965at2759"/>
<dbReference type="Gene3D" id="2.60.120.10">
    <property type="entry name" value="Jelly Rolls"/>
    <property type="match status" value="1"/>
</dbReference>
<dbReference type="Proteomes" id="UP000217199">
    <property type="component" value="Unassembled WGS sequence"/>
</dbReference>
<gene>
    <name evidence="1" type="ORF">PNOK_0042500</name>
</gene>
<sequence length="98" mass="11072">MASPDSRSLAKKYEEEARERGFKQVFTWTDSPDAYYPPHSHRELTTHLIVQGQFTISYPQDPNPTRATFGPGVCVDVDAGRLHEVWIGEEGCTYVIGE</sequence>
<dbReference type="EMBL" id="NBII01000001">
    <property type="protein sequence ID" value="PAV23357.1"/>
    <property type="molecule type" value="Genomic_DNA"/>
</dbReference>
<dbReference type="PANTHER" id="PTHR40434">
    <property type="entry name" value="CUPIN_2 DOMAIN-CONTAINING PROTEIN"/>
    <property type="match status" value="1"/>
</dbReference>
<proteinExistence type="predicted"/>
<dbReference type="InterPro" id="IPR014710">
    <property type="entry name" value="RmlC-like_jellyroll"/>
</dbReference>
<dbReference type="SUPFAM" id="SSF51182">
    <property type="entry name" value="RmlC-like cupins"/>
    <property type="match status" value="1"/>
</dbReference>
<dbReference type="AlphaFoldDB" id="A0A286UUV0"/>
<name>A0A286UUV0_9AGAM</name>
<protein>
    <submittedName>
        <fullName evidence="1">Cupin-type</fullName>
    </submittedName>
</protein>
<reference evidence="1 2" key="1">
    <citation type="journal article" date="2017" name="Mol. Ecol.">
        <title>Comparative and population genomic landscape of Phellinus noxius: A hypervariable fungus causing root rot in trees.</title>
        <authorList>
            <person name="Chung C.L."/>
            <person name="Lee T.J."/>
            <person name="Akiba M."/>
            <person name="Lee H.H."/>
            <person name="Kuo T.H."/>
            <person name="Liu D."/>
            <person name="Ke H.M."/>
            <person name="Yokoi T."/>
            <person name="Roa M.B."/>
            <person name="Lu M.J."/>
            <person name="Chang Y.Y."/>
            <person name="Ann P.J."/>
            <person name="Tsai J.N."/>
            <person name="Chen C.Y."/>
            <person name="Tzean S.S."/>
            <person name="Ota Y."/>
            <person name="Hattori T."/>
            <person name="Sahashi N."/>
            <person name="Liou R.F."/>
            <person name="Kikuchi T."/>
            <person name="Tsai I.J."/>
        </authorList>
    </citation>
    <scope>NUCLEOTIDE SEQUENCE [LARGE SCALE GENOMIC DNA]</scope>
    <source>
        <strain evidence="1 2">FFPRI411160</strain>
    </source>
</reference>
<organism evidence="1 2">
    <name type="scientific">Pyrrhoderma noxium</name>
    <dbReference type="NCBI Taxonomy" id="2282107"/>
    <lineage>
        <taxon>Eukaryota</taxon>
        <taxon>Fungi</taxon>
        <taxon>Dikarya</taxon>
        <taxon>Basidiomycota</taxon>
        <taxon>Agaricomycotina</taxon>
        <taxon>Agaricomycetes</taxon>
        <taxon>Hymenochaetales</taxon>
        <taxon>Hymenochaetaceae</taxon>
        <taxon>Pyrrhoderma</taxon>
    </lineage>
</organism>
<evidence type="ECO:0000313" key="1">
    <source>
        <dbReference type="EMBL" id="PAV23357.1"/>
    </source>
</evidence>
<dbReference type="InParanoid" id="A0A286UUV0"/>
<evidence type="ECO:0000313" key="2">
    <source>
        <dbReference type="Proteomes" id="UP000217199"/>
    </source>
</evidence>
<dbReference type="PANTHER" id="PTHR40434:SF1">
    <property type="entry name" value="CUPIN TYPE-1 DOMAIN-CONTAINING PROTEIN"/>
    <property type="match status" value="1"/>
</dbReference>
<comment type="caution">
    <text evidence="1">The sequence shown here is derived from an EMBL/GenBank/DDBJ whole genome shotgun (WGS) entry which is preliminary data.</text>
</comment>
<dbReference type="InterPro" id="IPR011051">
    <property type="entry name" value="RmlC_Cupin_sf"/>
</dbReference>
<keyword evidence="2" id="KW-1185">Reference proteome</keyword>
<accession>A0A286UUV0</accession>